<gene>
    <name evidence="3" type="ORF">KME28_21965</name>
</gene>
<protein>
    <submittedName>
        <fullName evidence="3">SUMF1/EgtB/PvdO family nonheme iron enzyme</fullName>
    </submittedName>
</protein>
<dbReference type="GO" id="GO:0120147">
    <property type="term" value="F:formylglycine-generating oxidase activity"/>
    <property type="evidence" value="ECO:0007669"/>
    <property type="project" value="TreeGrafter"/>
</dbReference>
<dbReference type="InterPro" id="IPR029030">
    <property type="entry name" value="Caspase-like_dom_sf"/>
</dbReference>
<dbReference type="GO" id="GO:0006508">
    <property type="term" value="P:proteolysis"/>
    <property type="evidence" value="ECO:0007669"/>
    <property type="project" value="InterPro"/>
</dbReference>
<proteinExistence type="predicted"/>
<dbReference type="InterPro" id="IPR011600">
    <property type="entry name" value="Pept_C14_caspase"/>
</dbReference>
<evidence type="ECO:0000259" key="2">
    <source>
        <dbReference type="Pfam" id="PF03781"/>
    </source>
</evidence>
<dbReference type="SUPFAM" id="SSF52129">
    <property type="entry name" value="Caspase-like"/>
    <property type="match status" value="1"/>
</dbReference>
<evidence type="ECO:0000313" key="4">
    <source>
        <dbReference type="Proteomes" id="UP000813215"/>
    </source>
</evidence>
<dbReference type="InterPro" id="IPR042095">
    <property type="entry name" value="SUMF_sf"/>
</dbReference>
<dbReference type="Pfam" id="PF00656">
    <property type="entry name" value="Peptidase_C14"/>
    <property type="match status" value="1"/>
</dbReference>
<feature type="domain" description="Sulfatase-modifying factor enzyme-like" evidence="2">
    <location>
        <begin position="311"/>
        <end position="547"/>
    </location>
</feature>
<dbReference type="PANTHER" id="PTHR23150:SF19">
    <property type="entry name" value="FORMYLGLYCINE-GENERATING ENZYME"/>
    <property type="match status" value="1"/>
</dbReference>
<accession>A0A9E3LUM6</accession>
<dbReference type="Gene3D" id="3.90.1580.10">
    <property type="entry name" value="paralog of FGE (formylglycine-generating enzyme)"/>
    <property type="match status" value="1"/>
</dbReference>
<reference evidence="3" key="1">
    <citation type="submission" date="2021-05" db="EMBL/GenBank/DDBJ databases">
        <authorList>
            <person name="Pietrasiak N."/>
            <person name="Ward R."/>
            <person name="Stajich J.E."/>
            <person name="Kurbessoian T."/>
        </authorList>
    </citation>
    <scope>NUCLEOTIDE SEQUENCE</scope>
    <source>
        <strain evidence="3">HA4357-MV3</strain>
    </source>
</reference>
<dbReference type="AlphaFoldDB" id="A0A9E3LUM6"/>
<dbReference type="Gene3D" id="3.40.50.1460">
    <property type="match status" value="1"/>
</dbReference>
<evidence type="ECO:0000313" key="3">
    <source>
        <dbReference type="EMBL" id="MBW4434306.1"/>
    </source>
</evidence>
<dbReference type="Pfam" id="PF03781">
    <property type="entry name" value="FGE-sulfatase"/>
    <property type="match status" value="1"/>
</dbReference>
<reference evidence="3" key="2">
    <citation type="journal article" date="2022" name="Microbiol. Resour. Announc.">
        <title>Metagenome Sequencing to Explore Phylogenomics of Terrestrial Cyanobacteria.</title>
        <authorList>
            <person name="Ward R.D."/>
            <person name="Stajich J.E."/>
            <person name="Johansen J.R."/>
            <person name="Huntemann M."/>
            <person name="Clum A."/>
            <person name="Foster B."/>
            <person name="Foster B."/>
            <person name="Roux S."/>
            <person name="Palaniappan K."/>
            <person name="Varghese N."/>
            <person name="Mukherjee S."/>
            <person name="Reddy T.B.K."/>
            <person name="Daum C."/>
            <person name="Copeland A."/>
            <person name="Chen I.A."/>
            <person name="Ivanova N.N."/>
            <person name="Kyrpides N.C."/>
            <person name="Shapiro N."/>
            <person name="Eloe-Fadrosh E.A."/>
            <person name="Pietrasiak N."/>
        </authorList>
    </citation>
    <scope>NUCLEOTIDE SEQUENCE</scope>
    <source>
        <strain evidence="3">HA4357-MV3</strain>
    </source>
</reference>
<organism evidence="3 4">
    <name type="scientific">Pelatocladus maniniholoensis HA4357-MV3</name>
    <dbReference type="NCBI Taxonomy" id="1117104"/>
    <lineage>
        <taxon>Bacteria</taxon>
        <taxon>Bacillati</taxon>
        <taxon>Cyanobacteriota</taxon>
        <taxon>Cyanophyceae</taxon>
        <taxon>Nostocales</taxon>
        <taxon>Nostocaceae</taxon>
        <taxon>Pelatocladus</taxon>
    </lineage>
</organism>
<name>A0A9E3LUM6_9NOST</name>
<dbReference type="InterPro" id="IPR016187">
    <property type="entry name" value="CTDL_fold"/>
</dbReference>
<dbReference type="EMBL" id="JAHHHW010000126">
    <property type="protein sequence ID" value="MBW4434306.1"/>
    <property type="molecule type" value="Genomic_DNA"/>
</dbReference>
<sequence>MSTRWAFLVGVNRYVDSGISDLNFCVNDVLVLGQTLESLGYEVVTLHDQQDWNHPRFPNRNNVEARLKHVCDAVQPDDLLWVHFACHGTVVKTAANHTEPILITCDTQINLLEQQALPVAKVEQYMKASQARRFLLTLDACHTGLDIGRDLLADPEFIHNVYEQAEGFALIAASTAQQRAFEWREKQHGVFTYHLLEALSGQADRAGKNFVTVDDLKNHVLDGLRRWGVKNDILQEPTARTEGLGDMILADYRKPQSQNSLPALREFEFEVVTVRIENKGFFNPRKELISNRRVGTAKYFVEDLGQGIGLEMVEIPGGRFTMGAPIEESDSRDSERPQHRVIISTFFMGKYPITQAQWRAVAALPKINRDLKPDPSHFKGDNRPVECVSWYDAVEFCARLSLKTGREYRLPSEAEWEYACRAGTTTPFYFGETITTDLANYNGNYIYGDAPKGKYREETTPVGYFPPNAFGLYDMHGNVWELCADDWHDNYAGAPTDGSAWQSDNKKLVLRGGSWGNDPEDCRSACRGNSIRAERDGIGSPLGFRVVCAVGRT</sequence>
<dbReference type="InterPro" id="IPR051043">
    <property type="entry name" value="Sulfatase_Mod_Factor_Kinase"/>
</dbReference>
<comment type="caution">
    <text evidence="3">The sequence shown here is derived from an EMBL/GenBank/DDBJ whole genome shotgun (WGS) entry which is preliminary data.</text>
</comment>
<feature type="domain" description="Peptidase C14 caspase" evidence="1">
    <location>
        <begin position="3"/>
        <end position="204"/>
    </location>
</feature>
<dbReference type="SUPFAM" id="SSF56436">
    <property type="entry name" value="C-type lectin-like"/>
    <property type="match status" value="1"/>
</dbReference>
<dbReference type="PANTHER" id="PTHR23150">
    <property type="entry name" value="SULFATASE MODIFYING FACTOR 1, 2"/>
    <property type="match status" value="1"/>
</dbReference>
<dbReference type="GO" id="GO:0004197">
    <property type="term" value="F:cysteine-type endopeptidase activity"/>
    <property type="evidence" value="ECO:0007669"/>
    <property type="project" value="InterPro"/>
</dbReference>
<dbReference type="Proteomes" id="UP000813215">
    <property type="component" value="Unassembled WGS sequence"/>
</dbReference>
<evidence type="ECO:0000259" key="1">
    <source>
        <dbReference type="Pfam" id="PF00656"/>
    </source>
</evidence>
<dbReference type="InterPro" id="IPR005532">
    <property type="entry name" value="SUMF_dom"/>
</dbReference>